<organism evidence="1">
    <name type="scientific">Arion vulgaris</name>
    <dbReference type="NCBI Taxonomy" id="1028688"/>
    <lineage>
        <taxon>Eukaryota</taxon>
        <taxon>Metazoa</taxon>
        <taxon>Spiralia</taxon>
        <taxon>Lophotrochozoa</taxon>
        <taxon>Mollusca</taxon>
        <taxon>Gastropoda</taxon>
        <taxon>Heterobranchia</taxon>
        <taxon>Euthyneura</taxon>
        <taxon>Panpulmonata</taxon>
        <taxon>Eupulmonata</taxon>
        <taxon>Stylommatophora</taxon>
        <taxon>Helicina</taxon>
        <taxon>Arionoidea</taxon>
        <taxon>Arionidae</taxon>
        <taxon>Arion</taxon>
    </lineage>
</organism>
<sequence>MGELARDRFFQAGWDERDMLLGDERDHKNPDSHSVVEWGDFTPNPSCSTMDMLLLDHYLAWPDILNTFMLNNCLDKSLTVCRLHQFNNTQMSCNVDVF</sequence>
<reference evidence="1" key="1">
    <citation type="submission" date="2014-12" db="EMBL/GenBank/DDBJ databases">
        <title>Insight into the proteome of Arion vulgaris.</title>
        <authorList>
            <person name="Aradska J."/>
            <person name="Bulat T."/>
            <person name="Smidak R."/>
            <person name="Sarate P."/>
            <person name="Gangsoo J."/>
            <person name="Sialana F."/>
            <person name="Bilban M."/>
            <person name="Lubec G."/>
        </authorList>
    </citation>
    <scope>NUCLEOTIDE SEQUENCE</scope>
    <source>
        <tissue evidence="1">Skin</tissue>
    </source>
</reference>
<proteinExistence type="predicted"/>
<name>A0A0B7B3X6_9EUPU</name>
<accession>A0A0B7B3X6</accession>
<dbReference type="EMBL" id="HACG01040707">
    <property type="protein sequence ID" value="CEK87572.1"/>
    <property type="molecule type" value="Transcribed_RNA"/>
</dbReference>
<evidence type="ECO:0000313" key="1">
    <source>
        <dbReference type="EMBL" id="CEK87572.1"/>
    </source>
</evidence>
<gene>
    <name evidence="1" type="primary">ORF160165</name>
</gene>
<protein>
    <submittedName>
        <fullName evidence="1">Uncharacterized protein</fullName>
    </submittedName>
</protein>
<dbReference type="AlphaFoldDB" id="A0A0B7B3X6"/>